<sequence>MATKKITTEEPSGYAEAMREVETILGELDSNNVDVDVLATKVQRASYLISWCKDRIAAAQLTVDTLVADLGVDEEYDDEDEDDDDFEDDEDDE</sequence>
<dbReference type="InterPro" id="IPR037004">
    <property type="entry name" value="Exonuc_VII_ssu_sf"/>
</dbReference>
<dbReference type="GO" id="GO:0006308">
    <property type="term" value="P:DNA catabolic process"/>
    <property type="evidence" value="ECO:0007669"/>
    <property type="project" value="InterPro"/>
</dbReference>
<keyword evidence="1" id="KW-0963">Cytoplasm</keyword>
<dbReference type="Pfam" id="PF02609">
    <property type="entry name" value="Exonuc_VII_S"/>
    <property type="match status" value="1"/>
</dbReference>
<proteinExistence type="predicted"/>
<dbReference type="EMBL" id="CAFBPC010000032">
    <property type="protein sequence ID" value="CAB4999629.1"/>
    <property type="molecule type" value="Genomic_DNA"/>
</dbReference>
<gene>
    <name evidence="5" type="ORF">UFOPK1619_00586</name>
    <name evidence="6" type="ORF">UFOPK4057_00224</name>
</gene>
<dbReference type="EMBL" id="CAEZTI010000099">
    <property type="protein sequence ID" value="CAB4564565.1"/>
    <property type="molecule type" value="Genomic_DNA"/>
</dbReference>
<evidence type="ECO:0000256" key="4">
    <source>
        <dbReference type="SAM" id="MobiDB-lite"/>
    </source>
</evidence>
<feature type="region of interest" description="Disordered" evidence="4">
    <location>
        <begin position="70"/>
        <end position="93"/>
    </location>
</feature>
<organism evidence="5">
    <name type="scientific">freshwater metagenome</name>
    <dbReference type="NCBI Taxonomy" id="449393"/>
    <lineage>
        <taxon>unclassified sequences</taxon>
        <taxon>metagenomes</taxon>
        <taxon>ecological metagenomes</taxon>
    </lineage>
</organism>
<protein>
    <submittedName>
        <fullName evidence="5">Unannotated protein</fullName>
    </submittedName>
</protein>
<dbReference type="SUPFAM" id="SSF116842">
    <property type="entry name" value="XseB-like"/>
    <property type="match status" value="1"/>
</dbReference>
<evidence type="ECO:0000313" key="6">
    <source>
        <dbReference type="EMBL" id="CAB4999629.1"/>
    </source>
</evidence>
<dbReference type="AlphaFoldDB" id="A0A6J6DNU3"/>
<evidence type="ECO:0000313" key="5">
    <source>
        <dbReference type="EMBL" id="CAB4564565.1"/>
    </source>
</evidence>
<reference evidence="5" key="1">
    <citation type="submission" date="2020-05" db="EMBL/GenBank/DDBJ databases">
        <authorList>
            <person name="Chiriac C."/>
            <person name="Salcher M."/>
            <person name="Ghai R."/>
            <person name="Kavagutti S V."/>
        </authorList>
    </citation>
    <scope>NUCLEOTIDE SEQUENCE</scope>
</reference>
<keyword evidence="2" id="KW-0540">Nuclease</keyword>
<name>A0A6J6DNU3_9ZZZZ</name>
<evidence type="ECO:0000256" key="3">
    <source>
        <dbReference type="ARBA" id="ARBA00022801"/>
    </source>
</evidence>
<dbReference type="InterPro" id="IPR003761">
    <property type="entry name" value="Exonuc_VII_S"/>
</dbReference>
<evidence type="ECO:0000256" key="1">
    <source>
        <dbReference type="ARBA" id="ARBA00022490"/>
    </source>
</evidence>
<accession>A0A6J6DNU3</accession>
<feature type="compositionally biased region" description="Acidic residues" evidence="4">
    <location>
        <begin position="71"/>
        <end position="93"/>
    </location>
</feature>
<dbReference type="GO" id="GO:0008855">
    <property type="term" value="F:exodeoxyribonuclease VII activity"/>
    <property type="evidence" value="ECO:0007669"/>
    <property type="project" value="InterPro"/>
</dbReference>
<dbReference type="GO" id="GO:0009318">
    <property type="term" value="C:exodeoxyribonuclease VII complex"/>
    <property type="evidence" value="ECO:0007669"/>
    <property type="project" value="InterPro"/>
</dbReference>
<dbReference type="Gene3D" id="1.10.287.1040">
    <property type="entry name" value="Exonuclease VII, small subunit"/>
    <property type="match status" value="1"/>
</dbReference>
<evidence type="ECO:0000256" key="2">
    <source>
        <dbReference type="ARBA" id="ARBA00022722"/>
    </source>
</evidence>
<keyword evidence="3" id="KW-0378">Hydrolase</keyword>